<dbReference type="InterPro" id="IPR029058">
    <property type="entry name" value="AB_hydrolase_fold"/>
</dbReference>
<proteinExistence type="inferred from homology"/>
<organism evidence="7 8">
    <name type="scientific">Hyphodiscus hymeniophilus</name>
    <dbReference type="NCBI Taxonomy" id="353542"/>
    <lineage>
        <taxon>Eukaryota</taxon>
        <taxon>Fungi</taxon>
        <taxon>Dikarya</taxon>
        <taxon>Ascomycota</taxon>
        <taxon>Pezizomycotina</taxon>
        <taxon>Leotiomycetes</taxon>
        <taxon>Helotiales</taxon>
        <taxon>Hyphodiscaceae</taxon>
        <taxon>Hyphodiscus</taxon>
    </lineage>
</organism>
<evidence type="ECO:0000256" key="6">
    <source>
        <dbReference type="SAM" id="SignalP"/>
    </source>
</evidence>
<feature type="chain" id="PRO_5040336691" evidence="6">
    <location>
        <begin position="19"/>
        <end position="488"/>
    </location>
</feature>
<reference evidence="7" key="1">
    <citation type="submission" date="2019-07" db="EMBL/GenBank/DDBJ databases">
        <title>Hyphodiscus hymeniophilus genome sequencing and assembly.</title>
        <authorList>
            <person name="Kramer G."/>
            <person name="Nodwell J."/>
        </authorList>
    </citation>
    <scope>NUCLEOTIDE SEQUENCE</scope>
    <source>
        <strain evidence="7">ATCC 34498</strain>
    </source>
</reference>
<dbReference type="PANTHER" id="PTHR11802">
    <property type="entry name" value="SERINE PROTEASE FAMILY S10 SERINE CARBOXYPEPTIDASE"/>
    <property type="match status" value="1"/>
</dbReference>
<keyword evidence="8" id="KW-1185">Reference proteome</keyword>
<dbReference type="Pfam" id="PF00450">
    <property type="entry name" value="Peptidase_S10"/>
    <property type="match status" value="1"/>
</dbReference>
<dbReference type="GO" id="GO:0000324">
    <property type="term" value="C:fungal-type vacuole"/>
    <property type="evidence" value="ECO:0007669"/>
    <property type="project" value="TreeGrafter"/>
</dbReference>
<gene>
    <name evidence="7" type="ORF">D0Z07_1709</name>
</gene>
<sequence length="488" mass="53632">MKFVHLLPFVAVPTLALSSQMPLIQDPLIPSYSDGFQTYQSHVSPDHSLRVKRQNATLCNTPVDQYTGWLDVGPKHFFFWYFKSESERPTTASAGTEPLTLWLTGGPGGSSMLGMLQELGPCLINEHGNGTVYNPHGWNKDTALIFIDQPAGVGFSYLDEGEPLPGDSFTAAADMHLFLQMFISQVFPEHKDGSLVITGESYAKGHYLPALGAQIVSQNILHPKQAQVPLKSLAIGNGYVSPLDTSFGYWETLCTTNPGVDKPVFNETRCEIMAANLPRCMDVLKTCYEHSDPAICSAASMVCWDGVIKWYDSESYTGGRNRFDTLIQDYLNIPATFSALGVPSSVKNFTVSSDAVAAAFTITNDLSISLKAEVQYLLTSQIDILIYQGNLDLACNTAGAKRWTSNMAWKGQAEFVSKDLKPWKSVVDGKERKAGTFKEVNVKIVEGDEKTTRFALVTIDGSGHMVPQDQPEVALDMLHRWLAGKSFD</sequence>
<evidence type="ECO:0000256" key="5">
    <source>
        <dbReference type="ARBA" id="ARBA00023180"/>
    </source>
</evidence>
<evidence type="ECO:0000256" key="3">
    <source>
        <dbReference type="ARBA" id="ARBA00022670"/>
    </source>
</evidence>
<keyword evidence="2 7" id="KW-0121">Carboxypeptidase</keyword>
<keyword evidence="4" id="KW-0378">Hydrolase</keyword>
<dbReference type="EMBL" id="VNKQ01000004">
    <property type="protein sequence ID" value="KAG0651553.1"/>
    <property type="molecule type" value="Genomic_DNA"/>
</dbReference>
<dbReference type="InterPro" id="IPR033124">
    <property type="entry name" value="Ser_caboxypep_his_AS"/>
</dbReference>
<name>A0A9P7AZB4_9HELO</name>
<comment type="caution">
    <text evidence="7">The sequence shown here is derived from an EMBL/GenBank/DDBJ whole genome shotgun (WGS) entry which is preliminary data.</text>
</comment>
<dbReference type="Proteomes" id="UP000785200">
    <property type="component" value="Unassembled WGS sequence"/>
</dbReference>
<dbReference type="PRINTS" id="PR00724">
    <property type="entry name" value="CRBOXYPTASEC"/>
</dbReference>
<feature type="signal peptide" evidence="6">
    <location>
        <begin position="1"/>
        <end position="18"/>
    </location>
</feature>
<keyword evidence="5" id="KW-0325">Glycoprotein</keyword>
<dbReference type="Gene3D" id="1.10.287.410">
    <property type="match status" value="1"/>
</dbReference>
<dbReference type="OrthoDB" id="443318at2759"/>
<comment type="similarity">
    <text evidence="1">Belongs to the peptidase S10 family.</text>
</comment>
<evidence type="ECO:0000256" key="4">
    <source>
        <dbReference type="ARBA" id="ARBA00022801"/>
    </source>
</evidence>
<evidence type="ECO:0000256" key="1">
    <source>
        <dbReference type="ARBA" id="ARBA00009431"/>
    </source>
</evidence>
<keyword evidence="3" id="KW-0645">Protease</keyword>
<dbReference type="Gene3D" id="3.40.50.1820">
    <property type="entry name" value="alpha/beta hydrolase"/>
    <property type="match status" value="1"/>
</dbReference>
<evidence type="ECO:0000256" key="2">
    <source>
        <dbReference type="ARBA" id="ARBA00022645"/>
    </source>
</evidence>
<dbReference type="GO" id="GO:0006508">
    <property type="term" value="P:proteolysis"/>
    <property type="evidence" value="ECO:0007669"/>
    <property type="project" value="UniProtKB-KW"/>
</dbReference>
<dbReference type="GO" id="GO:0004185">
    <property type="term" value="F:serine-type carboxypeptidase activity"/>
    <property type="evidence" value="ECO:0007669"/>
    <property type="project" value="InterPro"/>
</dbReference>
<dbReference type="AlphaFoldDB" id="A0A9P7AZB4"/>
<dbReference type="PROSITE" id="PS00560">
    <property type="entry name" value="CARBOXYPEPT_SER_HIS"/>
    <property type="match status" value="1"/>
</dbReference>
<evidence type="ECO:0000313" key="8">
    <source>
        <dbReference type="Proteomes" id="UP000785200"/>
    </source>
</evidence>
<accession>A0A9P7AZB4</accession>
<protein>
    <submittedName>
        <fullName evidence="7">Carboxypeptidase Y</fullName>
    </submittedName>
</protein>
<evidence type="ECO:0000313" key="7">
    <source>
        <dbReference type="EMBL" id="KAG0651553.1"/>
    </source>
</evidence>
<dbReference type="InterPro" id="IPR001563">
    <property type="entry name" value="Peptidase_S10"/>
</dbReference>
<dbReference type="SUPFAM" id="SSF53474">
    <property type="entry name" value="alpha/beta-Hydrolases"/>
    <property type="match status" value="1"/>
</dbReference>
<dbReference type="PANTHER" id="PTHR11802:SF432">
    <property type="entry name" value="Y, PUTATIVE-RELATED"/>
    <property type="match status" value="1"/>
</dbReference>
<keyword evidence="6" id="KW-0732">Signal</keyword>